<feature type="compositionally biased region" description="Basic and acidic residues" evidence="1">
    <location>
        <begin position="116"/>
        <end position="132"/>
    </location>
</feature>
<evidence type="ECO:0000313" key="2">
    <source>
        <dbReference type="EMBL" id="MDQ0681272.1"/>
    </source>
</evidence>
<reference evidence="2 3" key="1">
    <citation type="submission" date="2023-07" db="EMBL/GenBank/DDBJ databases">
        <title>Comparative genomics of wheat-associated soil bacteria to identify genetic determinants of phenazine resistance.</title>
        <authorList>
            <person name="Mouncey N."/>
        </authorList>
    </citation>
    <scope>NUCLEOTIDE SEQUENCE [LARGE SCALE GENOMIC DNA]</scope>
    <source>
        <strain evidence="2 3">W4I19-2</strain>
    </source>
</reference>
<gene>
    <name evidence="2" type="ORF">QFZ56_000235</name>
</gene>
<dbReference type="Proteomes" id="UP001243364">
    <property type="component" value="Unassembled WGS sequence"/>
</dbReference>
<feature type="region of interest" description="Disordered" evidence="1">
    <location>
        <begin position="1"/>
        <end position="50"/>
    </location>
</feature>
<keyword evidence="3" id="KW-1185">Reference proteome</keyword>
<accession>A0ABU0PSA8</accession>
<comment type="caution">
    <text evidence="2">The sequence shown here is derived from an EMBL/GenBank/DDBJ whole genome shotgun (WGS) entry which is preliminary data.</text>
</comment>
<dbReference type="InterPro" id="IPR015943">
    <property type="entry name" value="WD40/YVTN_repeat-like_dom_sf"/>
</dbReference>
<protein>
    <submittedName>
        <fullName evidence="2">Uncharacterized protein</fullName>
    </submittedName>
</protein>
<organism evidence="2 3">
    <name type="scientific">Streptomyces achromogenes</name>
    <dbReference type="NCBI Taxonomy" id="67255"/>
    <lineage>
        <taxon>Bacteria</taxon>
        <taxon>Bacillati</taxon>
        <taxon>Actinomycetota</taxon>
        <taxon>Actinomycetes</taxon>
        <taxon>Kitasatosporales</taxon>
        <taxon>Streptomycetaceae</taxon>
        <taxon>Streptomyces</taxon>
    </lineage>
</organism>
<evidence type="ECO:0000313" key="3">
    <source>
        <dbReference type="Proteomes" id="UP001243364"/>
    </source>
</evidence>
<proteinExistence type="predicted"/>
<feature type="compositionally biased region" description="Basic residues" evidence="1">
    <location>
        <begin position="92"/>
        <end position="101"/>
    </location>
</feature>
<dbReference type="Gene3D" id="2.130.10.10">
    <property type="entry name" value="YVTN repeat-like/Quinoprotein amine dehydrogenase"/>
    <property type="match status" value="1"/>
</dbReference>
<name>A0ABU0PSA8_STRAH</name>
<sequence length="132" mass="13797">MTSVADRRKSGPGAGEPGAPSARLTHLRRLGAGQLGHGGAQDGVHPTDGGRTFTTLDLVRSASALGLGKAAPGASYRALYVVDAVKDVPCLHRHQRTRTPVRRPVLTPTPARGRRHDSLRPRSDAGRGVEGG</sequence>
<evidence type="ECO:0000256" key="1">
    <source>
        <dbReference type="SAM" id="MobiDB-lite"/>
    </source>
</evidence>
<feature type="region of interest" description="Disordered" evidence="1">
    <location>
        <begin position="92"/>
        <end position="132"/>
    </location>
</feature>
<dbReference type="EMBL" id="JAUSYA010000001">
    <property type="protein sequence ID" value="MDQ0681272.1"/>
    <property type="molecule type" value="Genomic_DNA"/>
</dbReference>